<dbReference type="Gene3D" id="2.60.40.10">
    <property type="entry name" value="Immunoglobulins"/>
    <property type="match status" value="1"/>
</dbReference>
<evidence type="ECO:0000256" key="1">
    <source>
        <dbReference type="SAM" id="SignalP"/>
    </source>
</evidence>
<dbReference type="PANTHER" id="PTHR30251">
    <property type="entry name" value="PILUS ASSEMBLY CHAPERONE"/>
    <property type="match status" value="1"/>
</dbReference>
<accession>A0ABW7IYN8</accession>
<proteinExistence type="predicted"/>
<organism evidence="2 3">
    <name type="scientific">Vibrio rumoiensis</name>
    <dbReference type="NCBI Taxonomy" id="76258"/>
    <lineage>
        <taxon>Bacteria</taxon>
        <taxon>Pseudomonadati</taxon>
        <taxon>Pseudomonadota</taxon>
        <taxon>Gammaproteobacteria</taxon>
        <taxon>Vibrionales</taxon>
        <taxon>Vibrionaceae</taxon>
        <taxon>Vibrio</taxon>
    </lineage>
</organism>
<gene>
    <name evidence="2" type="ORF">ACGRQ9_15095</name>
</gene>
<keyword evidence="3" id="KW-1185">Reference proteome</keyword>
<dbReference type="InterPro" id="IPR050643">
    <property type="entry name" value="Periplasmic_pilus_chap"/>
</dbReference>
<dbReference type="SUPFAM" id="SSF49354">
    <property type="entry name" value="PapD-like"/>
    <property type="match status" value="1"/>
</dbReference>
<feature type="chain" id="PRO_5047503465" description="Molecular chaperone" evidence="1">
    <location>
        <begin position="20"/>
        <end position="219"/>
    </location>
</feature>
<evidence type="ECO:0000313" key="2">
    <source>
        <dbReference type="EMBL" id="MFH0266771.1"/>
    </source>
</evidence>
<dbReference type="InterPro" id="IPR013783">
    <property type="entry name" value="Ig-like_fold"/>
</dbReference>
<evidence type="ECO:0008006" key="4">
    <source>
        <dbReference type="Google" id="ProtNLM"/>
    </source>
</evidence>
<name>A0ABW7IYN8_9VIBR</name>
<dbReference type="RefSeq" id="WP_394608419.1">
    <property type="nucleotide sequence ID" value="NZ_JBIHSJ010000004.1"/>
</dbReference>
<dbReference type="EMBL" id="JBIHSN010000003">
    <property type="protein sequence ID" value="MFH0266771.1"/>
    <property type="molecule type" value="Genomic_DNA"/>
</dbReference>
<dbReference type="InterPro" id="IPR008962">
    <property type="entry name" value="PapD-like_sf"/>
</dbReference>
<keyword evidence="1" id="KW-0732">Signal</keyword>
<sequence>MSKIIFFIVTFLYSISALANVMITPLSMDIDIKKPVSSYTIENKSGEQQTYLVKTYYRTMDSMGREINKETKELRIFPSKIILNPSQSKRIKVMYLGKKAIPDERSYRVIFEPITVGEQEGVKFNYKFVTSVYVTPEKAEHNLVAKMDAGKIYIQNLGNKHAVLNNWGLVFNQGSSGEVTYKDALPTINMLAKSHVVLPIKSGIAPQNVNSIDILEFEK</sequence>
<comment type="caution">
    <text evidence="2">The sequence shown here is derived from an EMBL/GenBank/DDBJ whole genome shotgun (WGS) entry which is preliminary data.</text>
</comment>
<dbReference type="PANTHER" id="PTHR30251:SF4">
    <property type="entry name" value="SLR1668 PROTEIN"/>
    <property type="match status" value="1"/>
</dbReference>
<evidence type="ECO:0000313" key="3">
    <source>
        <dbReference type="Proteomes" id="UP001607151"/>
    </source>
</evidence>
<protein>
    <recommendedName>
        <fullName evidence="4">Molecular chaperone</fullName>
    </recommendedName>
</protein>
<dbReference type="Proteomes" id="UP001607151">
    <property type="component" value="Unassembled WGS sequence"/>
</dbReference>
<reference evidence="2 3" key="1">
    <citation type="submission" date="2024-10" db="EMBL/GenBank/DDBJ databases">
        <authorList>
            <person name="Yibar A."/>
            <person name="Saticioglu I.B."/>
            <person name="Duman M."/>
            <person name="Ajmi N."/>
            <person name="Gurler F."/>
            <person name="Ay H."/>
            <person name="Onuk E."/>
            <person name="Guler S."/>
            <person name="Romalde J.L."/>
        </authorList>
    </citation>
    <scope>NUCLEOTIDE SEQUENCE [LARGE SCALE GENOMIC DNA]</scope>
    <source>
        <strain evidence="2 3">14-MA-B</strain>
    </source>
</reference>
<feature type="signal peptide" evidence="1">
    <location>
        <begin position="1"/>
        <end position="19"/>
    </location>
</feature>